<reference evidence="11" key="1">
    <citation type="journal article" date="2019" name="Int. J. Syst. Evol. Microbiol.">
        <title>The Global Catalogue of Microorganisms (GCM) 10K type strain sequencing project: providing services to taxonomists for standard genome sequencing and annotation.</title>
        <authorList>
            <consortium name="The Broad Institute Genomics Platform"/>
            <consortium name="The Broad Institute Genome Sequencing Center for Infectious Disease"/>
            <person name="Wu L."/>
            <person name="Ma J."/>
        </authorList>
    </citation>
    <scope>NUCLEOTIDE SEQUENCE [LARGE SCALE GENOMIC DNA]</scope>
    <source>
        <strain evidence="11">JCM 15910</strain>
    </source>
</reference>
<dbReference type="Gene3D" id="3.40.5.10">
    <property type="entry name" value="Ribosomal protein L9, N-terminal domain"/>
    <property type="match status" value="1"/>
</dbReference>
<accession>A0ABP3XN03</accession>
<dbReference type="GO" id="GO:0005840">
    <property type="term" value="C:ribosome"/>
    <property type="evidence" value="ECO:0007669"/>
    <property type="project" value="UniProtKB-KW"/>
</dbReference>
<protein>
    <recommendedName>
        <fullName evidence="6 7">Large ribosomal subunit protein bL9</fullName>
    </recommendedName>
</protein>
<dbReference type="Pfam" id="PF03948">
    <property type="entry name" value="Ribosomal_L9_C"/>
    <property type="match status" value="1"/>
</dbReference>
<keyword evidence="5 7" id="KW-0687">Ribonucleoprotein</keyword>
<feature type="domain" description="Ribosomal protein L9" evidence="9">
    <location>
        <begin position="13"/>
        <end position="40"/>
    </location>
</feature>
<comment type="caution">
    <text evidence="10">The sequence shown here is derived from an EMBL/GenBank/DDBJ whole genome shotgun (WGS) entry which is preliminary data.</text>
</comment>
<dbReference type="Proteomes" id="UP001500738">
    <property type="component" value="Unassembled WGS sequence"/>
</dbReference>
<dbReference type="NCBIfam" id="TIGR00158">
    <property type="entry name" value="L9"/>
    <property type="match status" value="1"/>
</dbReference>
<dbReference type="Gene3D" id="3.10.430.100">
    <property type="entry name" value="Ribosomal protein L9, C-terminal domain"/>
    <property type="match status" value="1"/>
</dbReference>
<organism evidence="10 11">
    <name type="scientific">Sphingopyxis soli</name>
    <dbReference type="NCBI Taxonomy" id="592051"/>
    <lineage>
        <taxon>Bacteria</taxon>
        <taxon>Pseudomonadati</taxon>
        <taxon>Pseudomonadota</taxon>
        <taxon>Alphaproteobacteria</taxon>
        <taxon>Sphingomonadales</taxon>
        <taxon>Sphingomonadaceae</taxon>
        <taxon>Sphingopyxis</taxon>
    </lineage>
</organism>
<evidence type="ECO:0000256" key="5">
    <source>
        <dbReference type="ARBA" id="ARBA00023274"/>
    </source>
</evidence>
<gene>
    <name evidence="7 10" type="primary">rplI</name>
    <name evidence="10" type="ORF">GCM10009115_26750</name>
</gene>
<comment type="function">
    <text evidence="7">Binds to the 23S rRNA.</text>
</comment>
<feature type="compositionally biased region" description="Low complexity" evidence="8">
    <location>
        <begin position="189"/>
        <end position="208"/>
    </location>
</feature>
<dbReference type="PANTHER" id="PTHR21368">
    <property type="entry name" value="50S RIBOSOMAL PROTEIN L9"/>
    <property type="match status" value="1"/>
</dbReference>
<keyword evidence="2 7" id="KW-0699">rRNA-binding</keyword>
<dbReference type="HAMAP" id="MF_00503">
    <property type="entry name" value="Ribosomal_bL9"/>
    <property type="match status" value="1"/>
</dbReference>
<evidence type="ECO:0000313" key="11">
    <source>
        <dbReference type="Proteomes" id="UP001500738"/>
    </source>
</evidence>
<dbReference type="InterPro" id="IPR036791">
    <property type="entry name" value="Ribosomal_bL9_C_sf"/>
</dbReference>
<evidence type="ECO:0000256" key="2">
    <source>
        <dbReference type="ARBA" id="ARBA00022730"/>
    </source>
</evidence>
<dbReference type="SUPFAM" id="SSF55658">
    <property type="entry name" value="L9 N-domain-like"/>
    <property type="match status" value="1"/>
</dbReference>
<sequence>MEIILLERIEKLGGIGDVVTVKNGFARNFLLPNNKALRANEANRKLFEANRSKIEADNAERRTAAEGHAKDVDGKQVVLIRQASNTGQLYGSVSVRDIVDALVEDGAATITKAMVELERPIKSLGLFDVKVKLHPEVVVTVQVNVARSPDEAEMQKQGIDVIAAMFEEEQAEAVASALEPDSEDEFQDATPPSELAAEAPAAGEGEEA</sequence>
<name>A0ABP3XN03_9SPHN</name>
<evidence type="ECO:0000256" key="3">
    <source>
        <dbReference type="ARBA" id="ARBA00022884"/>
    </source>
</evidence>
<dbReference type="SUPFAM" id="SSF55653">
    <property type="entry name" value="Ribosomal protein L9 C-domain"/>
    <property type="match status" value="1"/>
</dbReference>
<dbReference type="PROSITE" id="PS00651">
    <property type="entry name" value="RIBOSOMAL_L9"/>
    <property type="match status" value="1"/>
</dbReference>
<evidence type="ECO:0000256" key="1">
    <source>
        <dbReference type="ARBA" id="ARBA00010605"/>
    </source>
</evidence>
<evidence type="ECO:0000259" key="9">
    <source>
        <dbReference type="PROSITE" id="PS00651"/>
    </source>
</evidence>
<dbReference type="InterPro" id="IPR020069">
    <property type="entry name" value="Ribosomal_bL9_C"/>
</dbReference>
<dbReference type="InterPro" id="IPR036935">
    <property type="entry name" value="Ribosomal_bL9_N_sf"/>
</dbReference>
<keyword evidence="11" id="KW-1185">Reference proteome</keyword>
<dbReference type="RefSeq" id="WP_215356082.1">
    <property type="nucleotide sequence ID" value="NZ_BAAAFE010000009.1"/>
</dbReference>
<comment type="similarity">
    <text evidence="1 7">Belongs to the bacterial ribosomal protein bL9 family.</text>
</comment>
<evidence type="ECO:0000256" key="4">
    <source>
        <dbReference type="ARBA" id="ARBA00022980"/>
    </source>
</evidence>
<proteinExistence type="inferred from homology"/>
<dbReference type="InterPro" id="IPR020070">
    <property type="entry name" value="Ribosomal_bL9_N"/>
</dbReference>
<keyword evidence="3 7" id="KW-0694">RNA-binding</keyword>
<evidence type="ECO:0000256" key="8">
    <source>
        <dbReference type="SAM" id="MobiDB-lite"/>
    </source>
</evidence>
<dbReference type="EMBL" id="BAAAFE010000009">
    <property type="protein sequence ID" value="GAA0865991.1"/>
    <property type="molecule type" value="Genomic_DNA"/>
</dbReference>
<feature type="region of interest" description="Disordered" evidence="8">
    <location>
        <begin position="172"/>
        <end position="208"/>
    </location>
</feature>
<dbReference type="InterPro" id="IPR009027">
    <property type="entry name" value="Ribosomal_bL9/RNase_H1_N"/>
</dbReference>
<evidence type="ECO:0000256" key="6">
    <source>
        <dbReference type="ARBA" id="ARBA00035292"/>
    </source>
</evidence>
<evidence type="ECO:0000313" key="10">
    <source>
        <dbReference type="EMBL" id="GAA0865991.1"/>
    </source>
</evidence>
<evidence type="ECO:0000256" key="7">
    <source>
        <dbReference type="HAMAP-Rule" id="MF_00503"/>
    </source>
</evidence>
<dbReference type="InterPro" id="IPR020594">
    <property type="entry name" value="Ribosomal_bL9_bac/chp"/>
</dbReference>
<keyword evidence="4 7" id="KW-0689">Ribosomal protein</keyword>
<dbReference type="Pfam" id="PF01281">
    <property type="entry name" value="Ribosomal_L9_N"/>
    <property type="match status" value="1"/>
</dbReference>
<dbReference type="InterPro" id="IPR000244">
    <property type="entry name" value="Ribosomal_bL9"/>
</dbReference>